<sequence>MKASERVLKSINHEEPDRVPSFEIITNNSILKHYDISVGKGYRDGLKQLSKLGDKGNELIVKGYSNYDFVKRVLEQSHEFYRRAEIDIALTLASIYPRKILTEGDGIIDEYGRIMKQIVYKSKDGTETVVNEYFGGYFKDFDDYESWEQPDPYWEARLINFRAGKEIQEEKNNEIFSVPSLGAMMECSWEGFGLENFSRILTKPKQARKIFDDRGKFTLELVKILAENDAQLVLLWDDYGYKMGLFMSPRNYQNYVFPWLKRICNAAHKRNCKVILHSDGDLSEIFEDIIYCGVDALNPIEPTTANPDYDIFKLKKKYGDQITFIGNLSPILLFNGEKTEIEAYAKRLIRNIAPGGGFIFSSGHSINPAVTVDRFESMQNIRRKYGNYPINIPV</sequence>
<dbReference type="InterPro" id="IPR038071">
    <property type="entry name" value="UROD/MetE-like_sf"/>
</dbReference>
<comment type="caution">
    <text evidence="2">The sequence shown here is derived from an EMBL/GenBank/DDBJ whole genome shotgun (WGS) entry which is preliminary data.</text>
</comment>
<proteinExistence type="predicted"/>
<dbReference type="Pfam" id="PF01208">
    <property type="entry name" value="URO-D"/>
    <property type="match status" value="1"/>
</dbReference>
<dbReference type="GO" id="GO:0006779">
    <property type="term" value="P:porphyrin-containing compound biosynthetic process"/>
    <property type="evidence" value="ECO:0007669"/>
    <property type="project" value="InterPro"/>
</dbReference>
<gene>
    <name evidence="2" type="ORF">LCGC14_1301090</name>
</gene>
<evidence type="ECO:0000313" key="2">
    <source>
        <dbReference type="EMBL" id="KKM84256.1"/>
    </source>
</evidence>
<dbReference type="Gene3D" id="3.20.20.210">
    <property type="match status" value="1"/>
</dbReference>
<organism evidence="2">
    <name type="scientific">marine sediment metagenome</name>
    <dbReference type="NCBI Taxonomy" id="412755"/>
    <lineage>
        <taxon>unclassified sequences</taxon>
        <taxon>metagenomes</taxon>
        <taxon>ecological metagenomes</taxon>
    </lineage>
</organism>
<dbReference type="PANTHER" id="PTHR47099">
    <property type="entry name" value="METHYLCOBAMIDE:COM METHYLTRANSFERASE MTBA"/>
    <property type="match status" value="1"/>
</dbReference>
<dbReference type="SUPFAM" id="SSF51726">
    <property type="entry name" value="UROD/MetE-like"/>
    <property type="match status" value="1"/>
</dbReference>
<protein>
    <recommendedName>
        <fullName evidence="1">Uroporphyrinogen decarboxylase (URO-D) domain-containing protein</fullName>
    </recommendedName>
</protein>
<accession>A0A0F9LA70</accession>
<feature type="domain" description="Uroporphyrinogen decarboxylase (URO-D)" evidence="1">
    <location>
        <begin position="200"/>
        <end position="385"/>
    </location>
</feature>
<reference evidence="2" key="1">
    <citation type="journal article" date="2015" name="Nature">
        <title>Complex archaea that bridge the gap between prokaryotes and eukaryotes.</title>
        <authorList>
            <person name="Spang A."/>
            <person name="Saw J.H."/>
            <person name="Jorgensen S.L."/>
            <person name="Zaremba-Niedzwiedzka K."/>
            <person name="Martijn J."/>
            <person name="Lind A.E."/>
            <person name="van Eijk R."/>
            <person name="Schleper C."/>
            <person name="Guy L."/>
            <person name="Ettema T.J."/>
        </authorList>
    </citation>
    <scope>NUCLEOTIDE SEQUENCE</scope>
</reference>
<dbReference type="InterPro" id="IPR000257">
    <property type="entry name" value="Uroporphyrinogen_deCOase"/>
</dbReference>
<dbReference type="AlphaFoldDB" id="A0A0F9LA70"/>
<evidence type="ECO:0000259" key="1">
    <source>
        <dbReference type="Pfam" id="PF01208"/>
    </source>
</evidence>
<dbReference type="PANTHER" id="PTHR47099:SF1">
    <property type="entry name" value="METHYLCOBAMIDE:COM METHYLTRANSFERASE MTBA"/>
    <property type="match status" value="1"/>
</dbReference>
<name>A0A0F9LA70_9ZZZZ</name>
<dbReference type="EMBL" id="LAZR01007595">
    <property type="protein sequence ID" value="KKM84256.1"/>
    <property type="molecule type" value="Genomic_DNA"/>
</dbReference>
<dbReference type="InterPro" id="IPR052024">
    <property type="entry name" value="Methanogen_methyltrans"/>
</dbReference>
<dbReference type="GO" id="GO:0004853">
    <property type="term" value="F:uroporphyrinogen decarboxylase activity"/>
    <property type="evidence" value="ECO:0007669"/>
    <property type="project" value="InterPro"/>
</dbReference>